<dbReference type="Proteomes" id="UP000584587">
    <property type="component" value="Unassembled WGS sequence"/>
</dbReference>
<dbReference type="GO" id="GO:0009982">
    <property type="term" value="F:pseudouridine synthase activity"/>
    <property type="evidence" value="ECO:0007669"/>
    <property type="project" value="InterPro"/>
</dbReference>
<dbReference type="GO" id="GO:0003723">
    <property type="term" value="F:RNA binding"/>
    <property type="evidence" value="ECO:0007669"/>
    <property type="project" value="UniProtKB-KW"/>
</dbReference>
<comment type="catalytic activity">
    <reaction evidence="1">
        <text>a uridine in RNA = a pseudouridine in RNA</text>
        <dbReference type="Rhea" id="RHEA:48348"/>
        <dbReference type="Rhea" id="RHEA-COMP:12068"/>
        <dbReference type="Rhea" id="RHEA-COMP:12069"/>
        <dbReference type="ChEBI" id="CHEBI:65314"/>
        <dbReference type="ChEBI" id="CHEBI:65315"/>
    </reaction>
</comment>
<dbReference type="PANTHER" id="PTHR21600">
    <property type="entry name" value="MITOCHONDRIAL RNA PSEUDOURIDINE SYNTHASE"/>
    <property type="match status" value="1"/>
</dbReference>
<evidence type="ECO:0000313" key="8">
    <source>
        <dbReference type="EMBL" id="NKE38172.1"/>
    </source>
</evidence>
<dbReference type="GO" id="GO:0006396">
    <property type="term" value="P:RNA processing"/>
    <property type="evidence" value="ECO:0007669"/>
    <property type="project" value="UniProtKB-ARBA"/>
</dbReference>
<comment type="caution">
    <text evidence="8">The sequence shown here is derived from an EMBL/GenBank/DDBJ whole genome shotgun (WGS) entry which is preliminary data.</text>
</comment>
<feature type="domain" description="Pseudouridine synthase RsuA/RluA-like" evidence="7">
    <location>
        <begin position="91"/>
        <end position="245"/>
    </location>
</feature>
<reference evidence="8 9" key="1">
    <citation type="submission" date="2020-04" db="EMBL/GenBank/DDBJ databases">
        <title>Complete genome sequence of Spiroplasma platyhelix ATCC 51748, an insect isolate.</title>
        <authorList>
            <person name="Green E.A."/>
            <person name="Klassen J.L."/>
        </authorList>
    </citation>
    <scope>NUCLEOTIDE SEQUENCE [LARGE SCALE GENOMIC DNA]</scope>
    <source>
        <strain evidence="8 9">PALS-1</strain>
    </source>
</reference>
<proteinExistence type="inferred from homology"/>
<evidence type="ECO:0000259" key="7">
    <source>
        <dbReference type="Pfam" id="PF00849"/>
    </source>
</evidence>
<dbReference type="EMBL" id="JAAVVK010000001">
    <property type="protein sequence ID" value="NKE38172.1"/>
    <property type="molecule type" value="Genomic_DNA"/>
</dbReference>
<keyword evidence="6" id="KW-0694">RNA-binding</keyword>
<keyword evidence="3" id="KW-0413">Isomerase</keyword>
<organism evidence="8 9">
    <name type="scientific">Spiroplasma platyhelix PALS-1</name>
    <dbReference type="NCBI Taxonomy" id="1276218"/>
    <lineage>
        <taxon>Bacteria</taxon>
        <taxon>Bacillati</taxon>
        <taxon>Mycoplasmatota</taxon>
        <taxon>Mollicutes</taxon>
        <taxon>Entomoplasmatales</taxon>
        <taxon>Spiroplasmataceae</taxon>
        <taxon>Spiroplasma</taxon>
    </lineage>
</organism>
<name>A0A846TVJ5_9MOLU</name>
<dbReference type="PANTHER" id="PTHR21600:SF83">
    <property type="entry name" value="PSEUDOURIDYLATE SYNTHASE RPUSD4, MITOCHONDRIAL"/>
    <property type="match status" value="1"/>
</dbReference>
<dbReference type="RefSeq" id="WP_168104650.1">
    <property type="nucleotide sequence ID" value="NZ_CP051215.1"/>
</dbReference>
<dbReference type="PROSITE" id="PS50889">
    <property type="entry name" value="S4"/>
    <property type="match status" value="1"/>
</dbReference>
<sequence length="317" mass="37112">MIKLVVQKNDSNQTLINFLKKTFKHESLAKIYHLFYKKKIKVNNKRVTNFKYLVQTDDVILIYDHQLTLVDKETLVDPQMKPEIAYQDQQILVVVKDHGIVTHSPTSQSLDNIVRYYLLQKEPKLFDNQTFTISHQYRLDKLTKGLVIYPKTKIAQQILVKAQAENNIIKKYLVVCQGKLTKEMHVSGFIFKDEINQKMVFTKKQVRNSKNCQTIIKPLKVIGDFSLLECQLVTGRKHQIRATLAYLNLPIIGDEKYGSEYFLKNQILLFAYYLGFQNLAAPLEYLNKQKITLFACKAELEKMMRTGFDKKVIKYLY</sequence>
<accession>A0A846TVJ5</accession>
<evidence type="ECO:0000313" key="9">
    <source>
        <dbReference type="Proteomes" id="UP000584587"/>
    </source>
</evidence>
<dbReference type="AlphaFoldDB" id="A0A846TVJ5"/>
<dbReference type="SUPFAM" id="SSF55120">
    <property type="entry name" value="Pseudouridine synthase"/>
    <property type="match status" value="1"/>
</dbReference>
<evidence type="ECO:0000256" key="4">
    <source>
        <dbReference type="ARBA" id="ARBA00031870"/>
    </source>
</evidence>
<dbReference type="GO" id="GO:0001522">
    <property type="term" value="P:pseudouridine synthesis"/>
    <property type="evidence" value="ECO:0007669"/>
    <property type="project" value="InterPro"/>
</dbReference>
<evidence type="ECO:0000256" key="2">
    <source>
        <dbReference type="ARBA" id="ARBA00010876"/>
    </source>
</evidence>
<evidence type="ECO:0000256" key="6">
    <source>
        <dbReference type="PROSITE-ProRule" id="PRU00182"/>
    </source>
</evidence>
<evidence type="ECO:0000256" key="1">
    <source>
        <dbReference type="ARBA" id="ARBA00000073"/>
    </source>
</evidence>
<dbReference type="InterPro" id="IPR050188">
    <property type="entry name" value="RluA_PseudoU_synthase"/>
</dbReference>
<keyword evidence="9" id="KW-1185">Reference proteome</keyword>
<evidence type="ECO:0000256" key="5">
    <source>
        <dbReference type="ARBA" id="ARBA00033164"/>
    </source>
</evidence>
<dbReference type="InterPro" id="IPR006145">
    <property type="entry name" value="PsdUridine_synth_RsuA/RluA"/>
</dbReference>
<gene>
    <name evidence="8" type="ORF">HER12_00160</name>
</gene>
<dbReference type="SUPFAM" id="SSF55174">
    <property type="entry name" value="Alpha-L RNA-binding motif"/>
    <property type="match status" value="1"/>
</dbReference>
<evidence type="ECO:0000256" key="3">
    <source>
        <dbReference type="ARBA" id="ARBA00023235"/>
    </source>
</evidence>
<dbReference type="Pfam" id="PF00849">
    <property type="entry name" value="PseudoU_synth_2"/>
    <property type="match status" value="1"/>
</dbReference>
<dbReference type="CDD" id="cd00165">
    <property type="entry name" value="S4"/>
    <property type="match status" value="1"/>
</dbReference>
<protein>
    <recommendedName>
        <fullName evidence="4">RNA pseudouridylate synthase</fullName>
    </recommendedName>
    <alternativeName>
        <fullName evidence="5">RNA-uridine isomerase</fullName>
    </alternativeName>
</protein>
<dbReference type="CDD" id="cd02869">
    <property type="entry name" value="PseudoU_synth_RluA_like"/>
    <property type="match status" value="1"/>
</dbReference>
<dbReference type="Gene3D" id="3.30.2350.10">
    <property type="entry name" value="Pseudouridine synthase"/>
    <property type="match status" value="1"/>
</dbReference>
<dbReference type="GO" id="GO:0140098">
    <property type="term" value="F:catalytic activity, acting on RNA"/>
    <property type="evidence" value="ECO:0007669"/>
    <property type="project" value="UniProtKB-ARBA"/>
</dbReference>
<dbReference type="InterPro" id="IPR020103">
    <property type="entry name" value="PsdUridine_synth_cat_dom_sf"/>
</dbReference>
<comment type="similarity">
    <text evidence="2">Belongs to the pseudouridine synthase RluA family.</text>
</comment>